<evidence type="ECO:0000313" key="3">
    <source>
        <dbReference type="Proteomes" id="UP000022910"/>
    </source>
</evidence>
<protein>
    <submittedName>
        <fullName evidence="2">Uncharacterized protein</fullName>
    </submittedName>
</protein>
<reference evidence="2 3" key="1">
    <citation type="submission" date="2014-02" db="EMBL/GenBank/DDBJ databases">
        <title>Single nucleus genome sequencing reveals high similarity among nuclei of an endomycorrhizal fungus.</title>
        <authorList>
            <person name="Lin K."/>
            <person name="Geurts R."/>
            <person name="Zhang Z."/>
            <person name="Limpens E."/>
            <person name="Saunders D.G."/>
            <person name="Mu D."/>
            <person name="Pang E."/>
            <person name="Cao H."/>
            <person name="Cha H."/>
            <person name="Lin T."/>
            <person name="Zhou Q."/>
            <person name="Shang Y."/>
            <person name="Li Y."/>
            <person name="Ivanov S."/>
            <person name="Sharma T."/>
            <person name="Velzen R.V."/>
            <person name="Ruijter N.D."/>
            <person name="Aanen D.K."/>
            <person name="Win J."/>
            <person name="Kamoun S."/>
            <person name="Bisseling T."/>
            <person name="Huang S."/>
        </authorList>
    </citation>
    <scope>NUCLEOTIDE SEQUENCE [LARGE SCALE GENOMIC DNA]</scope>
    <source>
        <strain evidence="3">DAOM197198w</strain>
    </source>
</reference>
<gene>
    <name evidence="2" type="ORF">RirG_165020</name>
</gene>
<accession>A0A015KQN4</accession>
<proteinExistence type="predicted"/>
<evidence type="ECO:0000313" key="2">
    <source>
        <dbReference type="EMBL" id="EXX62096.1"/>
    </source>
</evidence>
<dbReference type="Proteomes" id="UP000022910">
    <property type="component" value="Unassembled WGS sequence"/>
</dbReference>
<dbReference type="AlphaFoldDB" id="A0A015KQN4"/>
<evidence type="ECO:0000256" key="1">
    <source>
        <dbReference type="SAM" id="Coils"/>
    </source>
</evidence>
<organism evidence="2 3">
    <name type="scientific">Rhizophagus irregularis (strain DAOM 197198w)</name>
    <name type="common">Glomus intraradices</name>
    <dbReference type="NCBI Taxonomy" id="1432141"/>
    <lineage>
        <taxon>Eukaryota</taxon>
        <taxon>Fungi</taxon>
        <taxon>Fungi incertae sedis</taxon>
        <taxon>Mucoromycota</taxon>
        <taxon>Glomeromycotina</taxon>
        <taxon>Glomeromycetes</taxon>
        <taxon>Glomerales</taxon>
        <taxon>Glomeraceae</taxon>
        <taxon>Rhizophagus</taxon>
    </lineage>
</organism>
<feature type="coiled-coil region" evidence="1">
    <location>
        <begin position="101"/>
        <end position="157"/>
    </location>
</feature>
<dbReference type="EMBL" id="JEMT01024903">
    <property type="protein sequence ID" value="EXX62096.1"/>
    <property type="molecule type" value="Genomic_DNA"/>
</dbReference>
<name>A0A015KQN4_RHIIW</name>
<keyword evidence="3" id="KW-1185">Reference proteome</keyword>
<keyword evidence="1" id="KW-0175">Coiled coil</keyword>
<sequence length="241" mass="28099">METIKKKLYGIWGSGEYCGERTYRLKCWNALQRVFPNNQNYCIELTPFYVEMAQQSQPQQLDFAVLNQNTNILIQAVGNITQQLTNLQNLPALNAGQLNAIQNTQHQMQNTQHQMQTTQRQMQRQMQTTQHQMQINQRQMQTQLRRIQNSINNFTNNVRVIDAQSLARTRNSSVQSVREAITPLPNANNQMPNNFPRNTLELLRLTVHKIDVFLTFYNLPRNGSVLVKRERLSKFLGLKLI</sequence>
<dbReference type="OrthoDB" id="2407795at2759"/>
<dbReference type="HOGENOM" id="CLU_1152294_0_0_1"/>
<dbReference type="STRING" id="1432141.A0A015KQN4"/>
<comment type="caution">
    <text evidence="2">The sequence shown here is derived from an EMBL/GenBank/DDBJ whole genome shotgun (WGS) entry which is preliminary data.</text>
</comment>